<sequence length="1667" mass="189598">MKIDNEQLDVLRRERDRYILQHKWRKALSVIEKMIAIQPSASCYTRCAMILTKLRNYDAAKKSLQQALDLNADYEKAKLLFAKLNEKSIRLEKAKTKSHSWDKEDVYKKWEKLQEVSPQQDTDKSFTMGMSLNSSPDADFTSEKTILYTQNQQNDDFTLGGGQSKSSGNSYPRIEHCAIDKKINSGGMGVIYRGIQTNLQREIALKGIQPQMAKHDHQKDKFISEAMVTAYLDHPNIIPVYEMGVGNDDELLLTMKLINGSSWHELLHPFTRSQREKADEYDLIAHLEILQNVCNAMAFAHNKGIVHNDLKPANIMVGEFGEVFVMDWGIAVDISEPPQENRRALHCKEVKFPMGTPSYMPPELARGKGKKIGPWTDVYLLGGILYEILMGKSPHKAKSLKESIHLSCNDMPAFDDNIPDEIREVCEKALQKDIGDRYQSINAFKKALQDFLQHRESVIITQQSQELLERCEKNIRESQLAKTPNIERNRVYDDFAKALAGFQQAMKLWGNNKDAARGQFAARFAYATAALQNRDLGLAEAQAREIEDPAKKQPLIQEIAIAKEKTLRSLRMAKVLRRSLIVAVLVIISTLTSGIWLINKSHNKTIQERERTESARRTAIARAQEIEKQKDINTTQRDRALVNLANIAMRRAQESLDDAQETGNSAHYAHCGVYAGLAFEYLHNVPGEQLLKDKSQELIRRALIHTPAIWQTPYIYKWTPTALAYSSDGKYLFSGAEDNTLRMWDVQTGKQLRIFDGHSQGVTAVLFIDDKHLISASRDKTIRIWDIQEKQATGVLEGHSAEVTGLAYENNRLVSTDKNKSIRIWNLQQKKLIRVFEQHEFAITTLATMGDAIAVNQQNDIYLWNMRSGKRRILKGHEKPITKLIRINEHTIASASQDHSIRIWNKDSDSVVLQGHKDIVNDIDYLSNHQQIVSLSADKTICFWDIQTQKLLRTLPTKTFSLIKVNPNGRTFVSVGKGTHQKIQLWSTSLKESITRSDYQIGSVEQVTFSPNGKIIATSSGHTICIWDRTSGEKMTTFTNEKRVRTLKFDPRGRYLISSSGQNLCLWDIKTGEKQQELSGKQGIILSVDCSRDGETIVACSITGHCGIWNLQNPKEYKKITAHSAAVIGVELLSKNVFATASYDKKIKVWDIHKEKPLRVLKGHTNLIYGLSYNRKRGILASAAIDRTIRIWNPKTGKEIKTLFIDKMASDIDFSPSGKNIAFGCYGYDNSIKVYDVDLGKKIHTFEGHQEEVHSVRYSEDGKMLASCSGDHTLRLWRVSDKKKFRLLEGHNNSIAHMSHFSNRIISVGVDQKIIHWNADTGKILQTFAQKELMISTSCSNDESMLAAISINGTVMIWDIASGKKIRHLRNKNWNFHSVIFSPDDKKLLLTTYNPAVIQVVEIKTGKVQKTLSKHKNRISHMTFNKDGTLLISADNSGLICLWQYTTGKILQTFSGHKNIVNRAVFSPDEKQIISVSDDETIRIWDVASGKQQHILRGHEGAVTSVVYLSQNVVASASVDKTIRLWNLHTQKTSRILRGHKDAVSGLAHIKATNTLASSSLDATVRLWDLQEEKLDKKSITSHNKNTVKFYDTVTGERIYFTRDIHIFEHLLDCSISFRQKIPQWLFELYLQKKTQKLTQRIFGYKVNKELAIERLKPLHLWQYKIE</sequence>
<dbReference type="Gene3D" id="2.130.10.10">
    <property type="entry name" value="YVTN repeat-like/Quinoprotein amine dehydrogenase"/>
    <property type="match status" value="6"/>
</dbReference>
<dbReference type="PROSITE" id="PS50005">
    <property type="entry name" value="TPR"/>
    <property type="match status" value="1"/>
</dbReference>
<evidence type="ECO:0000256" key="1">
    <source>
        <dbReference type="ARBA" id="ARBA00022574"/>
    </source>
</evidence>
<dbReference type="Gene3D" id="1.10.510.10">
    <property type="entry name" value="Transferase(Phosphotransferase) domain 1"/>
    <property type="match status" value="1"/>
</dbReference>
<protein>
    <recommendedName>
        <fullName evidence="7">Protein kinase domain-containing protein</fullName>
    </recommendedName>
</protein>
<dbReference type="PROSITE" id="PS00678">
    <property type="entry name" value="WD_REPEATS_1"/>
    <property type="match status" value="7"/>
</dbReference>
<keyword evidence="9" id="KW-1185">Reference proteome</keyword>
<feature type="repeat" description="WD" evidence="3">
    <location>
        <begin position="874"/>
        <end position="914"/>
    </location>
</feature>
<evidence type="ECO:0000256" key="6">
    <source>
        <dbReference type="SAM" id="MobiDB-lite"/>
    </source>
</evidence>
<keyword evidence="4" id="KW-0802">TPR repeat</keyword>
<dbReference type="PANTHER" id="PTHR19848:SF8">
    <property type="entry name" value="F-BOX AND WD REPEAT DOMAIN CONTAINING 7"/>
    <property type="match status" value="1"/>
</dbReference>
<feature type="region of interest" description="Disordered" evidence="6">
    <location>
        <begin position="152"/>
        <end position="171"/>
    </location>
</feature>
<dbReference type="Gene3D" id="3.30.200.20">
    <property type="entry name" value="Phosphorylase Kinase, domain 1"/>
    <property type="match status" value="1"/>
</dbReference>
<feature type="repeat" description="WD" evidence="3">
    <location>
        <begin position="913"/>
        <end position="954"/>
    </location>
</feature>
<dbReference type="Gene3D" id="1.25.40.10">
    <property type="entry name" value="Tetratricopeptide repeat domain"/>
    <property type="match status" value="1"/>
</dbReference>
<dbReference type="GO" id="GO:0005524">
    <property type="term" value="F:ATP binding"/>
    <property type="evidence" value="ECO:0007669"/>
    <property type="project" value="InterPro"/>
</dbReference>
<feature type="repeat" description="WD" evidence="3">
    <location>
        <begin position="1496"/>
        <end position="1536"/>
    </location>
</feature>
<dbReference type="InterPro" id="IPR011009">
    <property type="entry name" value="Kinase-like_dom_sf"/>
</dbReference>
<dbReference type="PROSITE" id="PS50011">
    <property type="entry name" value="PROTEIN_KINASE_DOM"/>
    <property type="match status" value="1"/>
</dbReference>
<evidence type="ECO:0000313" key="8">
    <source>
        <dbReference type="EMBL" id="BBM86722.1"/>
    </source>
</evidence>
<dbReference type="CDD" id="cd00200">
    <property type="entry name" value="WD40"/>
    <property type="match status" value="3"/>
</dbReference>
<dbReference type="PRINTS" id="PR00320">
    <property type="entry name" value="GPROTEINBRPT"/>
</dbReference>
<dbReference type="RefSeq" id="WP_151970766.1">
    <property type="nucleotide sequence ID" value="NZ_AP019860.1"/>
</dbReference>
<dbReference type="SUPFAM" id="SSF48452">
    <property type="entry name" value="TPR-like"/>
    <property type="match status" value="1"/>
</dbReference>
<feature type="repeat" description="TPR" evidence="4">
    <location>
        <begin position="41"/>
        <end position="74"/>
    </location>
</feature>
<accession>A0A5S9ISQ2</accession>
<dbReference type="InterPro" id="IPR011990">
    <property type="entry name" value="TPR-like_helical_dom_sf"/>
</dbReference>
<feature type="coiled-coil region" evidence="5">
    <location>
        <begin position="609"/>
        <end position="662"/>
    </location>
</feature>
<feature type="repeat" description="WD" evidence="3">
    <location>
        <begin position="1454"/>
        <end position="1495"/>
    </location>
</feature>
<evidence type="ECO:0000256" key="5">
    <source>
        <dbReference type="SAM" id="Coils"/>
    </source>
</evidence>
<dbReference type="SMART" id="SM00220">
    <property type="entry name" value="S_TKc"/>
    <property type="match status" value="1"/>
</dbReference>
<keyword evidence="5" id="KW-0175">Coiled coil</keyword>
<feature type="repeat" description="WD" evidence="3">
    <location>
        <begin position="755"/>
        <end position="795"/>
    </location>
</feature>
<feature type="repeat" description="WD" evidence="3">
    <location>
        <begin position="796"/>
        <end position="835"/>
    </location>
</feature>
<feature type="repeat" description="WD" evidence="3">
    <location>
        <begin position="1537"/>
        <end position="1578"/>
    </location>
</feature>
<dbReference type="InterPro" id="IPR008271">
    <property type="entry name" value="Ser/Thr_kinase_AS"/>
</dbReference>
<feature type="repeat" description="WD" evidence="3">
    <location>
        <begin position="1120"/>
        <end position="1160"/>
    </location>
</feature>
<dbReference type="InterPro" id="IPR000719">
    <property type="entry name" value="Prot_kinase_dom"/>
</dbReference>
<gene>
    <name evidence="8" type="ORF">UABAM_05109</name>
</gene>
<dbReference type="KEGG" id="uam:UABAM_05109"/>
<organism evidence="8 9">
    <name type="scientific">Uabimicrobium amorphum</name>
    <dbReference type="NCBI Taxonomy" id="2596890"/>
    <lineage>
        <taxon>Bacteria</taxon>
        <taxon>Pseudomonadati</taxon>
        <taxon>Planctomycetota</taxon>
        <taxon>Candidatus Uabimicrobiia</taxon>
        <taxon>Candidatus Uabimicrobiales</taxon>
        <taxon>Candidatus Uabimicrobiaceae</taxon>
        <taxon>Candidatus Uabimicrobium</taxon>
    </lineage>
</organism>
<evidence type="ECO:0000256" key="2">
    <source>
        <dbReference type="ARBA" id="ARBA00022737"/>
    </source>
</evidence>
<dbReference type="InterPro" id="IPR011047">
    <property type="entry name" value="Quinoprotein_ADH-like_sf"/>
</dbReference>
<keyword evidence="2" id="KW-0677">Repeat</keyword>
<evidence type="ECO:0000313" key="9">
    <source>
        <dbReference type="Proteomes" id="UP000326354"/>
    </source>
</evidence>
<feature type="repeat" description="WD" evidence="3">
    <location>
        <begin position="1412"/>
        <end position="1453"/>
    </location>
</feature>
<dbReference type="Proteomes" id="UP000326354">
    <property type="component" value="Chromosome"/>
</dbReference>
<name>A0A5S9ISQ2_UABAM</name>
<dbReference type="InterPro" id="IPR019775">
    <property type="entry name" value="WD40_repeat_CS"/>
</dbReference>
<dbReference type="OrthoDB" id="9765809at2"/>
<dbReference type="EMBL" id="AP019860">
    <property type="protein sequence ID" value="BBM86722.1"/>
    <property type="molecule type" value="Genomic_DNA"/>
</dbReference>
<dbReference type="PANTHER" id="PTHR19848">
    <property type="entry name" value="WD40 REPEAT PROTEIN"/>
    <property type="match status" value="1"/>
</dbReference>
<dbReference type="SMART" id="SM00028">
    <property type="entry name" value="TPR"/>
    <property type="match status" value="1"/>
</dbReference>
<evidence type="ECO:0000256" key="4">
    <source>
        <dbReference type="PROSITE-ProRule" id="PRU00339"/>
    </source>
</evidence>
<dbReference type="SUPFAM" id="SSF56112">
    <property type="entry name" value="Protein kinase-like (PK-like)"/>
    <property type="match status" value="1"/>
</dbReference>
<dbReference type="PROSITE" id="PS50082">
    <property type="entry name" value="WD_REPEATS_2"/>
    <property type="match status" value="12"/>
</dbReference>
<feature type="repeat" description="WD" evidence="3">
    <location>
        <begin position="1246"/>
        <end position="1287"/>
    </location>
</feature>
<dbReference type="PROSITE" id="PS00108">
    <property type="entry name" value="PROTEIN_KINASE_ST"/>
    <property type="match status" value="1"/>
</dbReference>
<dbReference type="SUPFAM" id="SSF50998">
    <property type="entry name" value="Quinoprotein alcohol dehydrogenase-like"/>
    <property type="match status" value="3"/>
</dbReference>
<dbReference type="SMART" id="SM00320">
    <property type="entry name" value="WD40"/>
    <property type="match status" value="21"/>
</dbReference>
<dbReference type="InterPro" id="IPR001680">
    <property type="entry name" value="WD40_rpt"/>
</dbReference>
<reference evidence="8 9" key="1">
    <citation type="submission" date="2019-08" db="EMBL/GenBank/DDBJ databases">
        <title>Complete genome sequence of Candidatus Uab amorphum.</title>
        <authorList>
            <person name="Shiratori T."/>
            <person name="Suzuki S."/>
            <person name="Kakizawa Y."/>
            <person name="Ishida K."/>
        </authorList>
    </citation>
    <scope>NUCLEOTIDE SEQUENCE [LARGE SCALE GENOMIC DNA]</scope>
    <source>
        <strain evidence="8 9">SRT547</strain>
    </source>
</reference>
<evidence type="ECO:0000256" key="3">
    <source>
        <dbReference type="PROSITE-ProRule" id="PRU00221"/>
    </source>
</evidence>
<dbReference type="PROSITE" id="PS50294">
    <property type="entry name" value="WD_REPEATS_REGION"/>
    <property type="match status" value="11"/>
</dbReference>
<feature type="repeat" description="WD" evidence="3">
    <location>
        <begin position="721"/>
        <end position="754"/>
    </location>
</feature>
<feature type="coiled-coil region" evidence="5">
    <location>
        <begin position="57"/>
        <end position="87"/>
    </location>
</feature>
<feature type="domain" description="Protein kinase" evidence="7">
    <location>
        <begin position="177"/>
        <end position="452"/>
    </location>
</feature>
<feature type="repeat" description="WD" evidence="3">
    <location>
        <begin position="1161"/>
        <end position="1202"/>
    </location>
</feature>
<dbReference type="Pfam" id="PF00069">
    <property type="entry name" value="Pkinase"/>
    <property type="match status" value="1"/>
</dbReference>
<dbReference type="InterPro" id="IPR020472">
    <property type="entry name" value="WD40_PAC1"/>
</dbReference>
<dbReference type="InterPro" id="IPR019734">
    <property type="entry name" value="TPR_rpt"/>
</dbReference>
<keyword evidence="1 3" id="KW-0853">WD repeat</keyword>
<dbReference type="GO" id="GO:0004672">
    <property type="term" value="F:protein kinase activity"/>
    <property type="evidence" value="ECO:0007669"/>
    <property type="project" value="InterPro"/>
</dbReference>
<dbReference type="CDD" id="cd14014">
    <property type="entry name" value="STKc_PknB_like"/>
    <property type="match status" value="1"/>
</dbReference>
<dbReference type="InterPro" id="IPR015943">
    <property type="entry name" value="WD40/YVTN_repeat-like_dom_sf"/>
</dbReference>
<proteinExistence type="predicted"/>
<dbReference type="Pfam" id="PF00400">
    <property type="entry name" value="WD40"/>
    <property type="match status" value="16"/>
</dbReference>
<evidence type="ECO:0000259" key="7">
    <source>
        <dbReference type="PROSITE" id="PS50011"/>
    </source>
</evidence>